<keyword evidence="1" id="KW-0812">Transmembrane</keyword>
<protein>
    <submittedName>
        <fullName evidence="2">Uncharacterized protein</fullName>
    </submittedName>
</protein>
<reference evidence="2 3" key="1">
    <citation type="submission" date="2024-09" db="EMBL/GenBank/DDBJ databases">
        <authorList>
            <person name="Sun Q."/>
            <person name="Mori K."/>
        </authorList>
    </citation>
    <scope>NUCLEOTIDE SEQUENCE [LARGE SCALE GENOMIC DNA]</scope>
    <source>
        <strain evidence="2 3">JCM 3307</strain>
    </source>
</reference>
<evidence type="ECO:0000256" key="1">
    <source>
        <dbReference type="SAM" id="Phobius"/>
    </source>
</evidence>
<dbReference type="RefSeq" id="WP_223100569.1">
    <property type="nucleotide sequence ID" value="NZ_CP061913.1"/>
</dbReference>
<feature type="transmembrane region" description="Helical" evidence="1">
    <location>
        <begin position="63"/>
        <end position="84"/>
    </location>
</feature>
<organism evidence="2 3">
    <name type="scientific">Dactylosporangium vinaceum</name>
    <dbReference type="NCBI Taxonomy" id="53362"/>
    <lineage>
        <taxon>Bacteria</taxon>
        <taxon>Bacillati</taxon>
        <taxon>Actinomycetota</taxon>
        <taxon>Actinomycetes</taxon>
        <taxon>Micromonosporales</taxon>
        <taxon>Micromonosporaceae</taxon>
        <taxon>Dactylosporangium</taxon>
    </lineage>
</organism>
<feature type="transmembrane region" description="Helical" evidence="1">
    <location>
        <begin position="136"/>
        <end position="156"/>
    </location>
</feature>
<comment type="caution">
    <text evidence="2">The sequence shown here is derived from an EMBL/GenBank/DDBJ whole genome shotgun (WGS) entry which is preliminary data.</text>
</comment>
<accession>A0ABV5MLN0</accession>
<keyword evidence="3" id="KW-1185">Reference proteome</keyword>
<gene>
    <name evidence="2" type="ORF">ACFFTR_42385</name>
</gene>
<evidence type="ECO:0000313" key="2">
    <source>
        <dbReference type="EMBL" id="MFB9449766.1"/>
    </source>
</evidence>
<keyword evidence="1" id="KW-0472">Membrane</keyword>
<keyword evidence="1" id="KW-1133">Transmembrane helix</keyword>
<dbReference type="EMBL" id="JBHMCA010000069">
    <property type="protein sequence ID" value="MFB9449766.1"/>
    <property type="molecule type" value="Genomic_DNA"/>
</dbReference>
<feature type="transmembrane region" description="Helical" evidence="1">
    <location>
        <begin position="104"/>
        <end position="124"/>
    </location>
</feature>
<evidence type="ECO:0000313" key="3">
    <source>
        <dbReference type="Proteomes" id="UP001589608"/>
    </source>
</evidence>
<proteinExistence type="predicted"/>
<name>A0ABV5MLN0_9ACTN</name>
<sequence>MSAGEVITGVVLGLAVNEMCDVSPWLASRIIPVAARLWTRDPDRREVLAEDWSAVIHQRPGKLLKLAMALSFLGGGAVSAARFWLSRFSNVYAAGTRLVWSGSIFIKTFAALLVVSFAAIMLSGKLSDSGSVDLEGIAFALLYPAILPLIAVHAYSKNPWKLLRTWKRSRVSRAPK</sequence>
<dbReference type="Proteomes" id="UP001589608">
    <property type="component" value="Unassembled WGS sequence"/>
</dbReference>